<dbReference type="OrthoDB" id="428036at2"/>
<dbReference type="AlphaFoldDB" id="A3IPP8"/>
<dbReference type="InterPro" id="IPR007460">
    <property type="entry name" value="BrnT_toxin"/>
</dbReference>
<dbReference type="Gene3D" id="3.10.450.530">
    <property type="entry name" value="Ribonuclease toxin, BrnT, of type II toxin-antitoxin system"/>
    <property type="match status" value="1"/>
</dbReference>
<dbReference type="EMBL" id="AAXW01000013">
    <property type="protein sequence ID" value="EAZ91538.1"/>
    <property type="molecule type" value="Genomic_DNA"/>
</dbReference>
<organism evidence="1 2">
    <name type="scientific">Crocosphaera chwakensis CCY0110</name>
    <dbReference type="NCBI Taxonomy" id="391612"/>
    <lineage>
        <taxon>Bacteria</taxon>
        <taxon>Bacillati</taxon>
        <taxon>Cyanobacteriota</taxon>
        <taxon>Cyanophyceae</taxon>
        <taxon>Oscillatoriophycideae</taxon>
        <taxon>Chroococcales</taxon>
        <taxon>Aphanothecaceae</taxon>
        <taxon>Crocosphaera</taxon>
        <taxon>Crocosphaera chwakensis</taxon>
    </lineage>
</organism>
<evidence type="ECO:0000313" key="2">
    <source>
        <dbReference type="Proteomes" id="UP000003781"/>
    </source>
</evidence>
<dbReference type="eggNOG" id="COG2929">
    <property type="taxonomic scope" value="Bacteria"/>
</dbReference>
<reference evidence="1 2" key="1">
    <citation type="submission" date="2007-03" db="EMBL/GenBank/DDBJ databases">
        <authorList>
            <person name="Stal L."/>
            <person name="Ferriera S."/>
            <person name="Johnson J."/>
            <person name="Kravitz S."/>
            <person name="Beeson K."/>
            <person name="Sutton G."/>
            <person name="Rogers Y.-H."/>
            <person name="Friedman R."/>
            <person name="Frazier M."/>
            <person name="Venter J.C."/>
        </authorList>
    </citation>
    <scope>NUCLEOTIDE SEQUENCE [LARGE SCALE GENOMIC DNA]</scope>
    <source>
        <strain evidence="1 2">CCY0110</strain>
    </source>
</reference>
<name>A3IPP8_9CHRO</name>
<dbReference type="Pfam" id="PF04365">
    <property type="entry name" value="BrnT_toxin"/>
    <property type="match status" value="1"/>
</dbReference>
<accession>A3IPP8</accession>
<dbReference type="Proteomes" id="UP000003781">
    <property type="component" value="Unassembled WGS sequence"/>
</dbReference>
<keyword evidence="2" id="KW-1185">Reference proteome</keyword>
<evidence type="ECO:0000313" key="1">
    <source>
        <dbReference type="EMBL" id="EAZ91538.1"/>
    </source>
</evidence>
<dbReference type="RefSeq" id="WP_008275366.1">
    <property type="nucleotide sequence ID" value="NZ_AAXW01000013.1"/>
</dbReference>
<comment type="caution">
    <text evidence="1">The sequence shown here is derived from an EMBL/GenBank/DDBJ whole genome shotgun (WGS) entry which is preliminary data.</text>
</comment>
<gene>
    <name evidence="1" type="ORF">CY0110_13496</name>
</gene>
<evidence type="ECO:0008006" key="3">
    <source>
        <dbReference type="Google" id="ProtNLM"/>
    </source>
</evidence>
<proteinExistence type="predicted"/>
<sequence>MQFQWNPDKARSNLQKHDVSFEEGVTVFGDPLAITISDPDHSVGECRLLTIGVSRTRKLLVVSHTERNN</sequence>
<dbReference type="InterPro" id="IPR038573">
    <property type="entry name" value="BrnT_sf"/>
</dbReference>
<protein>
    <recommendedName>
        <fullName evidence="3">BrnT family toxin</fullName>
    </recommendedName>
</protein>